<dbReference type="SUPFAM" id="SSF52047">
    <property type="entry name" value="RNI-like"/>
    <property type="match status" value="1"/>
</dbReference>
<dbReference type="EMBL" id="BPQB01000135">
    <property type="protein sequence ID" value="GJF00138.1"/>
    <property type="molecule type" value="Genomic_DNA"/>
</dbReference>
<dbReference type="InterPro" id="IPR036047">
    <property type="entry name" value="F-box-like_dom_sf"/>
</dbReference>
<comment type="caution">
    <text evidence="2">The sequence shown here is derived from an EMBL/GenBank/DDBJ whole genome shotgun (WGS) entry which is preliminary data.</text>
</comment>
<dbReference type="AlphaFoldDB" id="A0A9P3LNG8"/>
<gene>
    <name evidence="2" type="ORF">PsYK624_164170</name>
</gene>
<proteinExistence type="predicted"/>
<dbReference type="Proteomes" id="UP000703269">
    <property type="component" value="Unassembled WGS sequence"/>
</dbReference>
<name>A0A9P3LNG8_9APHY</name>
<dbReference type="InterPro" id="IPR001810">
    <property type="entry name" value="F-box_dom"/>
</dbReference>
<dbReference type="InterPro" id="IPR032675">
    <property type="entry name" value="LRR_dom_sf"/>
</dbReference>
<evidence type="ECO:0000313" key="3">
    <source>
        <dbReference type="Proteomes" id="UP000703269"/>
    </source>
</evidence>
<organism evidence="2 3">
    <name type="scientific">Phanerochaete sordida</name>
    <dbReference type="NCBI Taxonomy" id="48140"/>
    <lineage>
        <taxon>Eukaryota</taxon>
        <taxon>Fungi</taxon>
        <taxon>Dikarya</taxon>
        <taxon>Basidiomycota</taxon>
        <taxon>Agaricomycotina</taxon>
        <taxon>Agaricomycetes</taxon>
        <taxon>Polyporales</taxon>
        <taxon>Phanerochaetaceae</taxon>
        <taxon>Phanerochaete</taxon>
    </lineage>
</organism>
<accession>A0A9P3LNG8</accession>
<dbReference type="OrthoDB" id="2757320at2759"/>
<reference evidence="2 3" key="1">
    <citation type="submission" date="2021-08" db="EMBL/GenBank/DDBJ databases">
        <title>Draft Genome Sequence of Phanerochaete sordida strain YK-624.</title>
        <authorList>
            <person name="Mori T."/>
            <person name="Dohra H."/>
            <person name="Suzuki T."/>
            <person name="Kawagishi H."/>
            <person name="Hirai H."/>
        </authorList>
    </citation>
    <scope>NUCLEOTIDE SEQUENCE [LARGE SCALE GENOMIC DNA]</scope>
    <source>
        <strain evidence="2 3">YK-624</strain>
    </source>
</reference>
<evidence type="ECO:0000259" key="1">
    <source>
        <dbReference type="Pfam" id="PF12937"/>
    </source>
</evidence>
<protein>
    <submittedName>
        <fullName evidence="2">F-box protein</fullName>
    </submittedName>
</protein>
<evidence type="ECO:0000313" key="2">
    <source>
        <dbReference type="EMBL" id="GJF00138.1"/>
    </source>
</evidence>
<keyword evidence="3" id="KW-1185">Reference proteome</keyword>
<sequence>MDSCLLVDEILKRILGHSDTRALYNVSLVCRAFTEPANDELWAELPGLAPLVMCLPNSLLRASNPSFYALLTIVRPPLSSEWHRFDHHARRVKRITVQDPEQVDDKALEKLSASHPGPILPRLRYLTWENWDLAEFAPLFITPTLVYLAFEPAGDVVCAVLKHVQTSAPQLQRLALGSLDHQGPDDTVFTETIVSLNHLVGLDWVPIPLRSEALVHLSRLPRFSSLSLFLLEHDDEHWISPSWGGFPALKSLYLVPDAEVNSIHIPCTPFLRALSGANLTSLHLGGLPTVRPGELSELVSAIGRLRRLVSLDIRFDQPDVAPWDEAVIDGGALSPLYAIPGIESFQMTRIPLQLQPQSIRELTRAWNTIHTLTLTPPSPAHFCVHMKHLEEFTRTSRTLTSLTTQVHPIAESDACELDAELVSPSSPLSYLNLCETRIARPAAARVAEYLAKVCPSARVHHSFAVGVWSLAADEDPAEDVEAAAVLENVDRLKQELDGGGSAGVSAATLKKTGQEILRALAAVQMSR</sequence>
<dbReference type="Pfam" id="PF12937">
    <property type="entry name" value="F-box-like"/>
    <property type="match status" value="1"/>
</dbReference>
<feature type="domain" description="F-box" evidence="1">
    <location>
        <begin position="8"/>
        <end position="44"/>
    </location>
</feature>
<dbReference type="SUPFAM" id="SSF81383">
    <property type="entry name" value="F-box domain"/>
    <property type="match status" value="1"/>
</dbReference>
<dbReference type="Gene3D" id="3.80.10.10">
    <property type="entry name" value="Ribonuclease Inhibitor"/>
    <property type="match status" value="1"/>
</dbReference>